<keyword evidence="2" id="KW-1185">Reference proteome</keyword>
<accession>A0ABN0NY77</accession>
<proteinExistence type="predicted"/>
<name>A0ABN0NY77_TRELE</name>
<dbReference type="EMBL" id="AWVH01000033">
    <property type="protein sequence ID" value="ERJ92655.1"/>
    <property type="molecule type" value="Genomic_DNA"/>
</dbReference>
<evidence type="ECO:0000313" key="2">
    <source>
        <dbReference type="Proteomes" id="UP000016649"/>
    </source>
</evidence>
<evidence type="ECO:0000313" key="1">
    <source>
        <dbReference type="EMBL" id="ERJ92655.1"/>
    </source>
</evidence>
<evidence type="ECO:0008006" key="3">
    <source>
        <dbReference type="Google" id="ProtNLM"/>
    </source>
</evidence>
<dbReference type="Proteomes" id="UP000016649">
    <property type="component" value="Unassembled WGS sequence"/>
</dbReference>
<dbReference type="RefSeq" id="WP_021687618.1">
    <property type="nucleotide sequence ID" value="NZ_KI260567.1"/>
</dbReference>
<gene>
    <name evidence="1" type="ORF">HMPREF9193_01414</name>
</gene>
<reference evidence="1 2" key="1">
    <citation type="submission" date="2013-08" db="EMBL/GenBank/DDBJ databases">
        <authorList>
            <person name="Weinstock G."/>
            <person name="Sodergren E."/>
            <person name="Wylie T."/>
            <person name="Fulton L."/>
            <person name="Fulton R."/>
            <person name="Fronick C."/>
            <person name="O'Laughlin M."/>
            <person name="Godfrey J."/>
            <person name="Miner T."/>
            <person name="Herter B."/>
            <person name="Appelbaum E."/>
            <person name="Cordes M."/>
            <person name="Lek S."/>
            <person name="Wollam A."/>
            <person name="Pepin K.H."/>
            <person name="Palsikar V.B."/>
            <person name="Mitreva M."/>
            <person name="Wilson R.K."/>
        </authorList>
    </citation>
    <scope>NUCLEOTIDE SEQUENCE [LARGE SCALE GENOMIC DNA]</scope>
    <source>
        <strain evidence="1 2">ATCC 700332</strain>
    </source>
</reference>
<protein>
    <recommendedName>
        <fullName evidence="3">FlgN protein</fullName>
    </recommendedName>
</protein>
<comment type="caution">
    <text evidence="1">The sequence shown here is derived from an EMBL/GenBank/DDBJ whole genome shotgun (WGS) entry which is preliminary data.</text>
</comment>
<organism evidence="1 2">
    <name type="scientific">Treponema lecithinolyticum ATCC 700332</name>
    <dbReference type="NCBI Taxonomy" id="1321815"/>
    <lineage>
        <taxon>Bacteria</taxon>
        <taxon>Pseudomonadati</taxon>
        <taxon>Spirochaetota</taxon>
        <taxon>Spirochaetia</taxon>
        <taxon>Spirochaetales</taxon>
        <taxon>Treponemataceae</taxon>
        <taxon>Treponema</taxon>
    </lineage>
</organism>
<sequence length="164" mass="18989">MKEEPQSATQYAYQILLNQNAVLAEIITQQRILRTAVTAKDWKQVERAGFEVNALAERFSYLENERMQVFKQLCSEKPDDIFEVARDLPSAFRRPVIEAFHQVRQKLAVSKIENEALNEYIRITRNFLQEVFDSVLPQRRNTLYSSAGTVVKVQPESVVLNTII</sequence>